<evidence type="ECO:0000313" key="8">
    <source>
        <dbReference type="EMBL" id="MFN2977232.1"/>
    </source>
</evidence>
<accession>A0ABW9KN55</accession>
<comment type="function">
    <text evidence="2">E1 component of the 2-oxoglutarate dehydrogenase (OGDH) complex which catalyzes the decarboxylation of 2-oxoglutarate, the first step in the conversion of 2-oxoglutarate to succinyl-CoA and CO(2).</text>
</comment>
<dbReference type="PANTHER" id="PTHR23152:SF4">
    <property type="entry name" value="2-OXOADIPATE DEHYDROGENASE COMPLEX COMPONENT E1"/>
    <property type="match status" value="1"/>
</dbReference>
<dbReference type="NCBIfam" id="NF006914">
    <property type="entry name" value="PRK09404.1"/>
    <property type="match status" value="1"/>
</dbReference>
<evidence type="ECO:0000256" key="1">
    <source>
        <dbReference type="ARBA" id="ARBA00001964"/>
    </source>
</evidence>
<dbReference type="InterPro" id="IPR042179">
    <property type="entry name" value="KGD_C_sf"/>
</dbReference>
<dbReference type="InterPro" id="IPR029061">
    <property type="entry name" value="THDP-binding"/>
</dbReference>
<dbReference type="EC" id="1.2.4.2" evidence="3"/>
<dbReference type="EMBL" id="JBJYXY010000001">
    <property type="protein sequence ID" value="MFN2977232.1"/>
    <property type="molecule type" value="Genomic_DNA"/>
</dbReference>
<dbReference type="InterPro" id="IPR005475">
    <property type="entry name" value="Transketolase-like_Pyr-bd"/>
</dbReference>
<dbReference type="CDD" id="cd02016">
    <property type="entry name" value="TPP_E1_OGDC_like"/>
    <property type="match status" value="1"/>
</dbReference>
<protein>
    <recommendedName>
        <fullName evidence="3">oxoglutarate dehydrogenase (succinyl-transferring)</fullName>
        <ecNumber evidence="3">1.2.4.2</ecNumber>
    </recommendedName>
</protein>
<dbReference type="RefSeq" id="WP_263414598.1">
    <property type="nucleotide sequence ID" value="NZ_BAABBH010000001.1"/>
</dbReference>
<feature type="domain" description="Transketolase-like pyrimidine-binding" evidence="7">
    <location>
        <begin position="509"/>
        <end position="702"/>
    </location>
</feature>
<dbReference type="Gene3D" id="3.40.50.12470">
    <property type="match status" value="1"/>
</dbReference>
<keyword evidence="5" id="KW-0786">Thiamine pyrophosphate</keyword>
<evidence type="ECO:0000256" key="2">
    <source>
        <dbReference type="ARBA" id="ARBA00003906"/>
    </source>
</evidence>
<dbReference type="Pfam" id="PF00676">
    <property type="entry name" value="E1_dh"/>
    <property type="match status" value="1"/>
</dbReference>
<dbReference type="Proteomes" id="UP001634747">
    <property type="component" value="Unassembled WGS sequence"/>
</dbReference>
<proteinExistence type="predicted"/>
<dbReference type="InterPro" id="IPR031717">
    <property type="entry name" value="ODO-1/KGD_C"/>
</dbReference>
<feature type="compositionally biased region" description="Polar residues" evidence="6">
    <location>
        <begin position="1"/>
        <end position="20"/>
    </location>
</feature>
<sequence>MATRAKSQSKTPGTEKTVSPTIDALPERETGADQLRTTVFEIFRRWGYLQAQLDPLQQYLPPEPFPVELPEGSDNIAAEARKFYSGTIALEFSHIASPERREWLQAAMEQEYRETPEQQAHTLTQLIKADLFEQTIQQRYLGTKRFSLEGLTVLIPFLERIFEVSSGLGVERCNFAMSHRGRLNVMVNTVGRSAADIFTKFEDVDPRSHLGGGDVKYHQGATGVYTSPAGKEVRLHLASNPSHLEAVDPVIMGRARARQVRLGKDGESKVLPMIIHGDAAFAGQGIFAETLDLATITGYQVGGTIQVVVNNLLGFTAEPHESNSSRYSTDIAKRLPIPIFHVNAEDPDAVLRVAKIAAEYRAKFASDVVVDLIGYRRHGHSEVDDPTVTQPRRYARIKETAPLYKSYAERLGIDASAEIAAIQQQFLADQAHGKEAEHAPSLSELPTYWKNYEGGRLPKGEDVATGLTADEVKDLVAQLTTAPADFHVHPKVQALLKQRVEMGEGKRPFDYGTAELVAYASLLKAGTPVRLSGQDSQRGTFNQRHSVWVDTETELRYSPLQHLSDNQGRFEVYNSMLSEAAVLGFEYGYSRDYPEALVLWEAQFGDFANGAQIIIDQFIAAGEAKWGLQSGVVLLLPHGYEGQGPEHSSARIERYLQLCATDNMIVAQPSNAAQYFHLLRRQALSPYRKPLVVFTPKSMLRHPDAVSPVVDLAAPRFRKVLADGEAKDPRRILVCSGKIGHNLRVERAKRGDFSTAIVFVEQLYPWPAEELEAALAQYPHAEEIVWVQEEPANMGPLTYAYPLLKRSAGSRRVLRVTRSASASPATGSAKAHELEEKALIELALGRGGKK</sequence>
<dbReference type="PIRSF" id="PIRSF000157">
    <property type="entry name" value="Oxoglu_dh_E1"/>
    <property type="match status" value="1"/>
</dbReference>
<reference evidence="8 9" key="1">
    <citation type="submission" date="2024-12" db="EMBL/GenBank/DDBJ databases">
        <authorList>
            <person name="Lee Y."/>
        </authorList>
    </citation>
    <scope>NUCLEOTIDE SEQUENCE [LARGE SCALE GENOMIC DNA]</scope>
    <source>
        <strain evidence="8 9">03SUJ4</strain>
    </source>
</reference>
<dbReference type="Gene3D" id="3.40.50.970">
    <property type="match status" value="1"/>
</dbReference>
<gene>
    <name evidence="8" type="ORF">ACK2TP_15790</name>
</gene>
<comment type="cofactor">
    <cofactor evidence="1">
        <name>thiamine diphosphate</name>
        <dbReference type="ChEBI" id="CHEBI:58937"/>
    </cofactor>
</comment>
<dbReference type="NCBIfam" id="TIGR00239">
    <property type="entry name" value="2oxo_dh_E1"/>
    <property type="match status" value="1"/>
</dbReference>
<dbReference type="SUPFAM" id="SSF52518">
    <property type="entry name" value="Thiamin diphosphate-binding fold (THDP-binding)"/>
    <property type="match status" value="2"/>
</dbReference>
<dbReference type="Gene3D" id="3.40.50.11610">
    <property type="entry name" value="Multifunctional 2-oxoglutarate metabolism enzyme, C-terminal domain"/>
    <property type="match status" value="1"/>
</dbReference>
<keyword evidence="9" id="KW-1185">Reference proteome</keyword>
<keyword evidence="4 8" id="KW-0560">Oxidoreductase</keyword>
<dbReference type="PANTHER" id="PTHR23152">
    <property type="entry name" value="2-OXOGLUTARATE DEHYDROGENASE"/>
    <property type="match status" value="1"/>
</dbReference>
<evidence type="ECO:0000256" key="3">
    <source>
        <dbReference type="ARBA" id="ARBA00012280"/>
    </source>
</evidence>
<evidence type="ECO:0000256" key="4">
    <source>
        <dbReference type="ARBA" id="ARBA00023002"/>
    </source>
</evidence>
<evidence type="ECO:0000313" key="9">
    <source>
        <dbReference type="Proteomes" id="UP001634747"/>
    </source>
</evidence>
<dbReference type="GO" id="GO:0004591">
    <property type="term" value="F:oxoglutarate dehydrogenase (succinyl-transferring) activity"/>
    <property type="evidence" value="ECO:0007669"/>
    <property type="project" value="UniProtKB-EC"/>
</dbReference>
<evidence type="ECO:0000259" key="7">
    <source>
        <dbReference type="SMART" id="SM00861"/>
    </source>
</evidence>
<dbReference type="InterPro" id="IPR001017">
    <property type="entry name" value="DH_E1"/>
</dbReference>
<evidence type="ECO:0000256" key="6">
    <source>
        <dbReference type="SAM" id="MobiDB-lite"/>
    </source>
</evidence>
<dbReference type="InterPro" id="IPR011603">
    <property type="entry name" value="2oxoglutarate_DH_E1"/>
</dbReference>
<feature type="region of interest" description="Disordered" evidence="6">
    <location>
        <begin position="1"/>
        <end position="30"/>
    </location>
</feature>
<name>A0ABW9KN55_9BACT</name>
<dbReference type="Pfam" id="PF16870">
    <property type="entry name" value="OxoGdeHyase_C"/>
    <property type="match status" value="1"/>
</dbReference>
<comment type="caution">
    <text evidence="8">The sequence shown here is derived from an EMBL/GenBank/DDBJ whole genome shotgun (WGS) entry which is preliminary data.</text>
</comment>
<evidence type="ECO:0000256" key="5">
    <source>
        <dbReference type="ARBA" id="ARBA00023052"/>
    </source>
</evidence>
<dbReference type="NCBIfam" id="NF008907">
    <property type="entry name" value="PRK12270.1"/>
    <property type="match status" value="1"/>
</dbReference>
<dbReference type="SMART" id="SM00861">
    <property type="entry name" value="Transket_pyr"/>
    <property type="match status" value="1"/>
</dbReference>
<dbReference type="Pfam" id="PF02779">
    <property type="entry name" value="Transket_pyr"/>
    <property type="match status" value="1"/>
</dbReference>
<organism evidence="8 9">
    <name type="scientific">Terriglobus aquaticus</name>
    <dbReference type="NCBI Taxonomy" id="940139"/>
    <lineage>
        <taxon>Bacteria</taxon>
        <taxon>Pseudomonadati</taxon>
        <taxon>Acidobacteriota</taxon>
        <taxon>Terriglobia</taxon>
        <taxon>Terriglobales</taxon>
        <taxon>Acidobacteriaceae</taxon>
        <taxon>Terriglobus</taxon>
    </lineage>
</organism>